<protein>
    <submittedName>
        <fullName evidence="1">Uncharacterized protein</fullName>
    </submittedName>
</protein>
<evidence type="ECO:0000313" key="2">
    <source>
        <dbReference type="Proteomes" id="UP000054018"/>
    </source>
</evidence>
<dbReference type="AlphaFoldDB" id="A0A0C9ZA28"/>
<name>A0A0C9ZA28_9AGAM</name>
<evidence type="ECO:0000313" key="1">
    <source>
        <dbReference type="EMBL" id="KIK22839.1"/>
    </source>
</evidence>
<proteinExistence type="predicted"/>
<dbReference type="OrthoDB" id="2676954at2759"/>
<organism evidence="1 2">
    <name type="scientific">Pisolithus microcarpus 441</name>
    <dbReference type="NCBI Taxonomy" id="765257"/>
    <lineage>
        <taxon>Eukaryota</taxon>
        <taxon>Fungi</taxon>
        <taxon>Dikarya</taxon>
        <taxon>Basidiomycota</taxon>
        <taxon>Agaricomycotina</taxon>
        <taxon>Agaricomycetes</taxon>
        <taxon>Agaricomycetidae</taxon>
        <taxon>Boletales</taxon>
        <taxon>Sclerodermatineae</taxon>
        <taxon>Pisolithaceae</taxon>
        <taxon>Pisolithus</taxon>
    </lineage>
</organism>
<dbReference type="Proteomes" id="UP000054018">
    <property type="component" value="Unassembled WGS sequence"/>
</dbReference>
<reference evidence="1 2" key="1">
    <citation type="submission" date="2014-04" db="EMBL/GenBank/DDBJ databases">
        <authorList>
            <consortium name="DOE Joint Genome Institute"/>
            <person name="Kuo A."/>
            <person name="Kohler A."/>
            <person name="Costa M.D."/>
            <person name="Nagy L.G."/>
            <person name="Floudas D."/>
            <person name="Copeland A."/>
            <person name="Barry K.W."/>
            <person name="Cichocki N."/>
            <person name="Veneault-Fourrey C."/>
            <person name="LaButti K."/>
            <person name="Lindquist E.A."/>
            <person name="Lipzen A."/>
            <person name="Lundell T."/>
            <person name="Morin E."/>
            <person name="Murat C."/>
            <person name="Sun H."/>
            <person name="Tunlid A."/>
            <person name="Henrissat B."/>
            <person name="Grigoriev I.V."/>
            <person name="Hibbett D.S."/>
            <person name="Martin F."/>
            <person name="Nordberg H.P."/>
            <person name="Cantor M.N."/>
            <person name="Hua S.X."/>
        </authorList>
    </citation>
    <scope>NUCLEOTIDE SEQUENCE [LARGE SCALE GENOMIC DNA]</scope>
    <source>
        <strain evidence="1 2">441</strain>
    </source>
</reference>
<dbReference type="HOGENOM" id="CLU_135971_1_0_1"/>
<reference evidence="2" key="2">
    <citation type="submission" date="2015-01" db="EMBL/GenBank/DDBJ databases">
        <title>Evolutionary Origins and Diversification of the Mycorrhizal Mutualists.</title>
        <authorList>
            <consortium name="DOE Joint Genome Institute"/>
            <consortium name="Mycorrhizal Genomics Consortium"/>
            <person name="Kohler A."/>
            <person name="Kuo A."/>
            <person name="Nagy L.G."/>
            <person name="Floudas D."/>
            <person name="Copeland A."/>
            <person name="Barry K.W."/>
            <person name="Cichocki N."/>
            <person name="Veneault-Fourrey C."/>
            <person name="LaButti K."/>
            <person name="Lindquist E.A."/>
            <person name="Lipzen A."/>
            <person name="Lundell T."/>
            <person name="Morin E."/>
            <person name="Murat C."/>
            <person name="Riley R."/>
            <person name="Ohm R."/>
            <person name="Sun H."/>
            <person name="Tunlid A."/>
            <person name="Henrissat B."/>
            <person name="Grigoriev I.V."/>
            <person name="Hibbett D.S."/>
            <person name="Martin F."/>
        </authorList>
    </citation>
    <scope>NUCLEOTIDE SEQUENCE [LARGE SCALE GENOMIC DNA]</scope>
    <source>
        <strain evidence="2">441</strain>
    </source>
</reference>
<keyword evidence="2" id="KW-1185">Reference proteome</keyword>
<dbReference type="EMBL" id="KN833734">
    <property type="protein sequence ID" value="KIK22839.1"/>
    <property type="molecule type" value="Genomic_DNA"/>
</dbReference>
<sequence>MHKLYEVKITHGQRNVPCKTLLDLLFTHKHTIVDWPAGVPAINQDFNVKCLTANELRVLTVPFLKEQMGSDYHIEAAVEGEDDHSDYIVPEPVSSFCLKPWTAGEWY</sequence>
<gene>
    <name evidence="1" type="ORF">PISMIDRAFT_11310</name>
</gene>
<accession>A0A0C9ZA28</accession>